<reference evidence="1" key="1">
    <citation type="journal article" date="2012" name="PLoS ONE">
        <title>Gene sets for utilization of primary and secondary nutrition supplies in the distal gut of endangered iberian lynx.</title>
        <authorList>
            <person name="Alcaide M."/>
            <person name="Messina E."/>
            <person name="Richter M."/>
            <person name="Bargiela R."/>
            <person name="Peplies J."/>
            <person name="Huws S.A."/>
            <person name="Newbold C.J."/>
            <person name="Golyshin P.N."/>
            <person name="Simon M.A."/>
            <person name="Lopez G."/>
            <person name="Yakimov M.M."/>
            <person name="Ferrer M."/>
        </authorList>
    </citation>
    <scope>NUCLEOTIDE SEQUENCE</scope>
</reference>
<comment type="caution">
    <text evidence="1">The sequence shown here is derived from an EMBL/GenBank/DDBJ whole genome shotgun (WGS) entry which is preliminary data.</text>
</comment>
<accession>J9GJ51</accession>
<organism evidence="1">
    <name type="scientific">gut metagenome</name>
    <dbReference type="NCBI Taxonomy" id="749906"/>
    <lineage>
        <taxon>unclassified sequences</taxon>
        <taxon>metagenomes</taxon>
        <taxon>organismal metagenomes</taxon>
    </lineage>
</organism>
<proteinExistence type="predicted"/>
<dbReference type="EMBL" id="AMCI01000929">
    <property type="protein sequence ID" value="EJX07249.1"/>
    <property type="molecule type" value="Genomic_DNA"/>
</dbReference>
<sequence length="326" mass="38600">MLTARAEGEGRFRLFSEDVKRDYPSVVYDFLERYLYKADSLEQHGELTLYQQVADNVRFIHGTPKRARQLTPVTPFTMNFVNQRYYDVCWKSEAGDTLLHVAFPASFELLWGLPKNKLERTLPQQLRCLDKRWAADRTVTESDLEPGAKKGFWENRYKEYYELEEIHNATYYQRDAHQQWVPVFSEEYPLLAAFNLWQGVLEEANDYQLHIRQSVYPFDELTYTLSLSQWLHYVRSIKGRTYIGLEENRADACKLLVMVVCPDLGFKHMLSVVMKHHFVSHCKEPFEVKLNAFIPMHNVKAIYKEKELLKNVRKESDKKNKNHESK</sequence>
<name>J9GJ51_9ZZZZ</name>
<dbReference type="AlphaFoldDB" id="J9GJ51"/>
<protein>
    <submittedName>
        <fullName evidence="1">Uncharacterized protein</fullName>
    </submittedName>
</protein>
<gene>
    <name evidence="1" type="ORF">EVA_04643</name>
</gene>
<evidence type="ECO:0000313" key="1">
    <source>
        <dbReference type="EMBL" id="EJX07249.1"/>
    </source>
</evidence>